<dbReference type="EMBL" id="MFCX01000024">
    <property type="protein sequence ID" value="OGE25541.1"/>
    <property type="molecule type" value="Genomic_DNA"/>
</dbReference>
<gene>
    <name evidence="1" type="ORF">A3C26_02425</name>
</gene>
<sequence length="101" mass="11546">MMRPDIEPAIEHWEKIGWEYYARWQQAAFLLNPFLGPTVAPVDGDLAVFIGCAPVQIDAWFSVHPNQSKEEQCKHSYCTSSSRSIKKAFIFCSFTPLTHLN</sequence>
<comment type="caution">
    <text evidence="1">The sequence shown here is derived from an EMBL/GenBank/DDBJ whole genome shotgun (WGS) entry which is preliminary data.</text>
</comment>
<evidence type="ECO:0000313" key="1">
    <source>
        <dbReference type="EMBL" id="OGE25541.1"/>
    </source>
</evidence>
<accession>A0A1F5JA82</accession>
<proteinExistence type="predicted"/>
<name>A0A1F5JA82_9BACT</name>
<evidence type="ECO:0000313" key="2">
    <source>
        <dbReference type="Proteomes" id="UP000177042"/>
    </source>
</evidence>
<dbReference type="Proteomes" id="UP000177042">
    <property type="component" value="Unassembled WGS sequence"/>
</dbReference>
<protein>
    <submittedName>
        <fullName evidence="1">Uncharacterized protein</fullName>
    </submittedName>
</protein>
<reference evidence="1 2" key="1">
    <citation type="journal article" date="2016" name="Nat. Commun.">
        <title>Thousands of microbial genomes shed light on interconnected biogeochemical processes in an aquifer system.</title>
        <authorList>
            <person name="Anantharaman K."/>
            <person name="Brown C.T."/>
            <person name="Hug L.A."/>
            <person name="Sharon I."/>
            <person name="Castelle C.J."/>
            <person name="Probst A.J."/>
            <person name="Thomas B.C."/>
            <person name="Singh A."/>
            <person name="Wilkins M.J."/>
            <person name="Karaoz U."/>
            <person name="Brodie E.L."/>
            <person name="Williams K.H."/>
            <person name="Hubbard S.S."/>
            <person name="Banfield J.F."/>
        </authorList>
    </citation>
    <scope>NUCLEOTIDE SEQUENCE [LARGE SCALE GENOMIC DNA]</scope>
</reference>
<dbReference type="AlphaFoldDB" id="A0A1F5JA82"/>
<organism evidence="1 2">
    <name type="scientific">Candidatus Daviesbacteria bacterium RIFCSPHIGHO2_02_FULL_39_12</name>
    <dbReference type="NCBI Taxonomy" id="1797770"/>
    <lineage>
        <taxon>Bacteria</taxon>
        <taxon>Candidatus Daviesiibacteriota</taxon>
    </lineage>
</organism>